<feature type="transmembrane region" description="Helical" evidence="6">
    <location>
        <begin position="54"/>
        <end position="79"/>
    </location>
</feature>
<organism evidence="7 8">
    <name type="scientific">Arenicella xantha</name>
    <dbReference type="NCBI Taxonomy" id="644221"/>
    <lineage>
        <taxon>Bacteria</taxon>
        <taxon>Pseudomonadati</taxon>
        <taxon>Pseudomonadota</taxon>
        <taxon>Gammaproteobacteria</taxon>
        <taxon>Arenicellales</taxon>
        <taxon>Arenicellaceae</taxon>
        <taxon>Arenicella</taxon>
    </lineage>
</organism>
<accession>A0A395JNZ9</accession>
<comment type="similarity">
    <text evidence="2">Belongs to the autoinducer-2 exporter (AI-2E) (TC 2.A.86) family.</text>
</comment>
<evidence type="ECO:0000256" key="1">
    <source>
        <dbReference type="ARBA" id="ARBA00004141"/>
    </source>
</evidence>
<name>A0A395JNZ9_9GAMM</name>
<keyword evidence="8" id="KW-1185">Reference proteome</keyword>
<dbReference type="PANTHER" id="PTHR21716:SF64">
    <property type="entry name" value="AI-2 TRANSPORT PROTEIN TQSA"/>
    <property type="match status" value="1"/>
</dbReference>
<keyword evidence="3 6" id="KW-0812">Transmembrane</keyword>
<dbReference type="EMBL" id="QNRT01000002">
    <property type="protein sequence ID" value="RBP51294.1"/>
    <property type="molecule type" value="Genomic_DNA"/>
</dbReference>
<evidence type="ECO:0000313" key="7">
    <source>
        <dbReference type="EMBL" id="RBP51294.1"/>
    </source>
</evidence>
<evidence type="ECO:0000256" key="5">
    <source>
        <dbReference type="ARBA" id="ARBA00023136"/>
    </source>
</evidence>
<dbReference type="GO" id="GO:0016020">
    <property type="term" value="C:membrane"/>
    <property type="evidence" value="ECO:0007669"/>
    <property type="project" value="UniProtKB-SubCell"/>
</dbReference>
<evidence type="ECO:0000313" key="8">
    <source>
        <dbReference type="Proteomes" id="UP000253083"/>
    </source>
</evidence>
<feature type="transmembrane region" description="Helical" evidence="6">
    <location>
        <begin position="148"/>
        <end position="167"/>
    </location>
</feature>
<feature type="transmembrane region" description="Helical" evidence="6">
    <location>
        <begin position="300"/>
        <end position="333"/>
    </location>
</feature>
<gene>
    <name evidence="7" type="ORF">DFR28_102713</name>
</gene>
<keyword evidence="4 6" id="KW-1133">Transmembrane helix</keyword>
<keyword evidence="5 6" id="KW-0472">Membrane</keyword>
<dbReference type="Pfam" id="PF01594">
    <property type="entry name" value="AI-2E_transport"/>
    <property type="match status" value="1"/>
</dbReference>
<comment type="caution">
    <text evidence="7">The sequence shown here is derived from an EMBL/GenBank/DDBJ whole genome shotgun (WGS) entry which is preliminary data.</text>
</comment>
<dbReference type="InterPro" id="IPR002549">
    <property type="entry name" value="AI-2E-like"/>
</dbReference>
<feature type="transmembrane region" description="Helical" evidence="6">
    <location>
        <begin position="208"/>
        <end position="236"/>
    </location>
</feature>
<reference evidence="7 8" key="1">
    <citation type="submission" date="2018-06" db="EMBL/GenBank/DDBJ databases">
        <title>Genomic Encyclopedia of Type Strains, Phase IV (KMG-IV): sequencing the most valuable type-strain genomes for metagenomic binning, comparative biology and taxonomic classification.</title>
        <authorList>
            <person name="Goeker M."/>
        </authorList>
    </citation>
    <scope>NUCLEOTIDE SEQUENCE [LARGE SCALE GENOMIC DNA]</scope>
    <source>
        <strain evidence="7 8">DSM 24032</strain>
    </source>
</reference>
<evidence type="ECO:0000256" key="4">
    <source>
        <dbReference type="ARBA" id="ARBA00022989"/>
    </source>
</evidence>
<proteinExistence type="inferred from homology"/>
<evidence type="ECO:0000256" key="6">
    <source>
        <dbReference type="SAM" id="Phobius"/>
    </source>
</evidence>
<dbReference type="AlphaFoldDB" id="A0A395JNZ9"/>
<dbReference type="OrthoDB" id="5792512at2"/>
<dbReference type="RefSeq" id="WP_113954074.1">
    <property type="nucleotide sequence ID" value="NZ_QNRT01000002.1"/>
</dbReference>
<dbReference type="PANTHER" id="PTHR21716">
    <property type="entry name" value="TRANSMEMBRANE PROTEIN"/>
    <property type="match status" value="1"/>
</dbReference>
<comment type="subcellular location">
    <subcellularLocation>
        <location evidence="1">Membrane</location>
        <topology evidence="1">Multi-pass membrane protein</topology>
    </subcellularLocation>
</comment>
<evidence type="ECO:0000256" key="2">
    <source>
        <dbReference type="ARBA" id="ARBA00009773"/>
    </source>
</evidence>
<feature type="transmembrane region" description="Helical" evidence="6">
    <location>
        <begin position="12"/>
        <end position="42"/>
    </location>
</feature>
<sequence length="358" mass="38930">MVLKESKLWFYLALVIAFAVLINLLSPILAPFIFGALLAYLGDPLIDRLETWKLSRGFAVACVFIVLVVIISLLILLLVPMLQSQIDGLIERAPEIGDWLDTTATQLGQYFGVNADAINFKTLAKEYLPEAGNATKDFVKAVFESGGALLSGIVFVTLTPVITFYLMRDWDDLVERIYDLIPRSMKATAANLAKESDSMVSAFLRGQFLVMTGLGTIYSVGLSFVGLQFALLVGFIAGVMSFIPYLGTAVGLILAGVLFVAQYQDWIALWKVALVFAVGQTIEGYLLTPLLVGDRIGLHPVAVIFAVLAGGQLFGFVGILLALPVSAVLAVVLRYVVKQYKESHLYNDEHVSTATPPD</sequence>
<dbReference type="FunCoup" id="A0A395JNZ9">
    <property type="interactions" value="169"/>
</dbReference>
<evidence type="ECO:0000256" key="3">
    <source>
        <dbReference type="ARBA" id="ARBA00022692"/>
    </source>
</evidence>
<dbReference type="InParanoid" id="A0A395JNZ9"/>
<dbReference type="GO" id="GO:0055085">
    <property type="term" value="P:transmembrane transport"/>
    <property type="evidence" value="ECO:0007669"/>
    <property type="project" value="TreeGrafter"/>
</dbReference>
<protein>
    <submittedName>
        <fullName evidence="7">Putative PurR-regulated permease PerM</fullName>
    </submittedName>
</protein>
<feature type="transmembrane region" description="Helical" evidence="6">
    <location>
        <begin position="268"/>
        <end position="288"/>
    </location>
</feature>
<dbReference type="Proteomes" id="UP000253083">
    <property type="component" value="Unassembled WGS sequence"/>
</dbReference>
<feature type="transmembrane region" description="Helical" evidence="6">
    <location>
        <begin position="242"/>
        <end position="261"/>
    </location>
</feature>